<reference evidence="3 4" key="1">
    <citation type="submission" date="2021-12" db="EMBL/GenBank/DDBJ databases">
        <title>Discovery of the Pendulisporaceae a myxobacterial family with distinct sporulation behavior and unique specialized metabolism.</title>
        <authorList>
            <person name="Garcia R."/>
            <person name="Popoff A."/>
            <person name="Bader C.D."/>
            <person name="Loehr J."/>
            <person name="Walesch S."/>
            <person name="Walt C."/>
            <person name="Boldt J."/>
            <person name="Bunk B."/>
            <person name="Haeckl F.J.F.P.J."/>
            <person name="Gunesch A.P."/>
            <person name="Birkelbach J."/>
            <person name="Nuebel U."/>
            <person name="Pietschmann T."/>
            <person name="Bach T."/>
            <person name="Mueller R."/>
        </authorList>
    </citation>
    <scope>NUCLEOTIDE SEQUENCE [LARGE SCALE GENOMIC DNA]</scope>
    <source>
        <strain evidence="3 4">MSr12523</strain>
    </source>
</reference>
<dbReference type="Gene3D" id="3.90.190.10">
    <property type="entry name" value="Protein tyrosine phosphatase superfamily"/>
    <property type="match status" value="1"/>
</dbReference>
<dbReference type="PROSITE" id="PS50056">
    <property type="entry name" value="TYR_PHOSPHATASE_2"/>
    <property type="match status" value="1"/>
</dbReference>
<evidence type="ECO:0000256" key="1">
    <source>
        <dbReference type="ARBA" id="ARBA00009580"/>
    </source>
</evidence>
<dbReference type="SUPFAM" id="SSF52799">
    <property type="entry name" value="(Phosphotyrosine protein) phosphatases II"/>
    <property type="match status" value="1"/>
</dbReference>
<dbReference type="PROSITE" id="PS00383">
    <property type="entry name" value="TYR_PHOSPHATASE_1"/>
    <property type="match status" value="1"/>
</dbReference>
<protein>
    <submittedName>
        <fullName evidence="3">Tyrosine-protein phosphatase</fullName>
    </submittedName>
</protein>
<dbReference type="InterPro" id="IPR000387">
    <property type="entry name" value="Tyr_Pase_dom"/>
</dbReference>
<organism evidence="3 4">
    <name type="scientific">Pendulispora brunnea</name>
    <dbReference type="NCBI Taxonomy" id="2905690"/>
    <lineage>
        <taxon>Bacteria</taxon>
        <taxon>Pseudomonadati</taxon>
        <taxon>Myxococcota</taxon>
        <taxon>Myxococcia</taxon>
        <taxon>Myxococcales</taxon>
        <taxon>Sorangiineae</taxon>
        <taxon>Pendulisporaceae</taxon>
        <taxon>Pendulispora</taxon>
    </lineage>
</organism>
<dbReference type="RefSeq" id="WP_394844703.1">
    <property type="nucleotide sequence ID" value="NZ_CP089982.1"/>
</dbReference>
<evidence type="ECO:0000313" key="3">
    <source>
        <dbReference type="EMBL" id="WXA94100.1"/>
    </source>
</evidence>
<dbReference type="InterPro" id="IPR026893">
    <property type="entry name" value="Tyr/Ser_Pase_IphP-type"/>
</dbReference>
<keyword evidence="4" id="KW-1185">Reference proteome</keyword>
<dbReference type="PANTHER" id="PTHR31126:SF1">
    <property type="entry name" value="TYROSINE SPECIFIC PROTEIN PHOSPHATASES DOMAIN-CONTAINING PROTEIN"/>
    <property type="match status" value="1"/>
</dbReference>
<evidence type="ECO:0000313" key="4">
    <source>
        <dbReference type="Proteomes" id="UP001379533"/>
    </source>
</evidence>
<dbReference type="PANTHER" id="PTHR31126">
    <property type="entry name" value="TYROSINE-PROTEIN PHOSPHATASE"/>
    <property type="match status" value="1"/>
</dbReference>
<dbReference type="EMBL" id="CP089982">
    <property type="protein sequence ID" value="WXA94100.1"/>
    <property type="molecule type" value="Genomic_DNA"/>
</dbReference>
<dbReference type="Proteomes" id="UP001379533">
    <property type="component" value="Chromosome"/>
</dbReference>
<dbReference type="InterPro" id="IPR029021">
    <property type="entry name" value="Prot-tyrosine_phosphatase-like"/>
</dbReference>
<evidence type="ECO:0000259" key="2">
    <source>
        <dbReference type="PROSITE" id="PS50056"/>
    </source>
</evidence>
<gene>
    <name evidence="3" type="ORF">LZC95_47615</name>
</gene>
<comment type="similarity">
    <text evidence="1">Belongs to the protein-tyrosine phosphatase family.</text>
</comment>
<proteinExistence type="inferred from homology"/>
<feature type="domain" description="Tyrosine specific protein phosphatases" evidence="2">
    <location>
        <begin position="128"/>
        <end position="171"/>
    </location>
</feature>
<sequence>MTNLHGMRERHVAWEGFYNARDLGGLSNRAGCAIRFGQLIRSADLRFVTAAGWLSAYDAGVRTVVDLRNEREARPTADAVAALRHPEILRVHVPLDGIDDVELWQFLRAQELDGSPLYYRPFLERKAERVVAVLTAIANAAPGTVIFHCSAGRDRTGLVTLLLLALADVDIETIADDYELTTEPLRTLFERMGMGNGDLDEVARILARKNTTAREALRRTLEGLDVEAYLLGAGMSRTDVTRLRARLID</sequence>
<dbReference type="InterPro" id="IPR016130">
    <property type="entry name" value="Tyr_Pase_AS"/>
</dbReference>
<name>A0ABZ2KAH0_9BACT</name>
<accession>A0ABZ2KAH0</accession>
<dbReference type="Pfam" id="PF13350">
    <property type="entry name" value="Y_phosphatase3"/>
    <property type="match status" value="1"/>
</dbReference>